<dbReference type="Proteomes" id="UP000807306">
    <property type="component" value="Unassembled WGS sequence"/>
</dbReference>
<feature type="domain" description="PABS" evidence="6">
    <location>
        <begin position="365"/>
        <end position="531"/>
    </location>
</feature>
<sequence>MSLATAANQLQKKVSGVLAVALPLSLIVFAYEREIVPLYGFVSTMLYLDKVMLAAMLLSALQPFPINTSLNYLLTAVALTAAPNATYWIAVWTARQKDPLWGPVITHAAALGPLAFLLSSFVIESEDTDSQAGTATRPPPTLRVIRALMTFLITFPIFQNIWFPSSFLNDISGSQIFLALAGVSFSAWILSLQLDGSSVTKEAPATSKKKKVTRKSPSSFSGLQIKAAILAAFGPLWFSMYNIFANPVLQHPIPERYTHPSFPLQILMSEQSVTGLITVAEWLPPPNYKPGENEEAMHSARYLRASHSLLGGVWVRDKVQTLDDEPPLQDVYGAPLGDSIYSTFIVQEAVRLVNSTDVGSKDKLKNALIIGLGTGISANALMNNGISTTIVEIDPAVYNAARTWFGLQDPGKNNLFIEDARTWVEDRHNRVHNGQKEMQYDVVIHDCFSGGGVPQHIFTVEFWDQLKTVMAPEAVLAVNFAGILQSESSRLVINTLEKSFGQCRAFHDAFEAVPEDKYTDEFINMVFFCTQSQKPLTFRNSKRSDWLGSPLRRHILQSMDSREVNLDLIRTSPEERDKHILTDQHNPLGELQRKQGGHHWQVMREVLSDTHWETY</sequence>
<dbReference type="NCBIfam" id="NF037959">
    <property type="entry name" value="MFS_SpdSyn"/>
    <property type="match status" value="1"/>
</dbReference>
<feature type="transmembrane region" description="Helical" evidence="5">
    <location>
        <begin position="223"/>
        <end position="244"/>
    </location>
</feature>
<dbReference type="Gene3D" id="3.40.50.150">
    <property type="entry name" value="Vaccinia Virus protein VP39"/>
    <property type="match status" value="1"/>
</dbReference>
<dbReference type="PANTHER" id="PTHR43317">
    <property type="entry name" value="THERMOSPERMINE SYNTHASE ACAULIS5"/>
    <property type="match status" value="1"/>
</dbReference>
<dbReference type="AlphaFoldDB" id="A0A9P6ETB0"/>
<name>A0A9P6ETB0_9AGAR</name>
<feature type="transmembrane region" description="Helical" evidence="5">
    <location>
        <begin position="100"/>
        <end position="123"/>
    </location>
</feature>
<keyword evidence="5" id="KW-1133">Transmembrane helix</keyword>
<dbReference type="GO" id="GO:0016740">
    <property type="term" value="F:transferase activity"/>
    <property type="evidence" value="ECO:0007669"/>
    <property type="project" value="UniProtKB-UniRule"/>
</dbReference>
<feature type="transmembrane region" description="Helical" evidence="5">
    <location>
        <begin position="70"/>
        <end position="94"/>
    </location>
</feature>
<evidence type="ECO:0000256" key="5">
    <source>
        <dbReference type="SAM" id="Phobius"/>
    </source>
</evidence>
<reference evidence="7" key="1">
    <citation type="submission" date="2020-11" db="EMBL/GenBank/DDBJ databases">
        <authorList>
            <consortium name="DOE Joint Genome Institute"/>
            <person name="Ahrendt S."/>
            <person name="Riley R."/>
            <person name="Andreopoulos W."/>
            <person name="Labutti K."/>
            <person name="Pangilinan J."/>
            <person name="Ruiz-Duenas F.J."/>
            <person name="Barrasa J.M."/>
            <person name="Sanchez-Garcia M."/>
            <person name="Camarero S."/>
            <person name="Miyauchi S."/>
            <person name="Serrano A."/>
            <person name="Linde D."/>
            <person name="Babiker R."/>
            <person name="Drula E."/>
            <person name="Ayuso-Fernandez I."/>
            <person name="Pacheco R."/>
            <person name="Padilla G."/>
            <person name="Ferreira P."/>
            <person name="Barriuso J."/>
            <person name="Kellner H."/>
            <person name="Castanera R."/>
            <person name="Alfaro M."/>
            <person name="Ramirez L."/>
            <person name="Pisabarro A.G."/>
            <person name="Kuo A."/>
            <person name="Tritt A."/>
            <person name="Lipzen A."/>
            <person name="He G."/>
            <person name="Yan M."/>
            <person name="Ng V."/>
            <person name="Cullen D."/>
            <person name="Martin F."/>
            <person name="Rosso M.-N."/>
            <person name="Henrissat B."/>
            <person name="Hibbett D."/>
            <person name="Martinez A.T."/>
            <person name="Grigoriev I.V."/>
        </authorList>
    </citation>
    <scope>NUCLEOTIDE SEQUENCE</scope>
    <source>
        <strain evidence="7">CBS 506.95</strain>
    </source>
</reference>
<evidence type="ECO:0000256" key="1">
    <source>
        <dbReference type="ARBA" id="ARBA00007867"/>
    </source>
</evidence>
<feature type="transmembrane region" description="Helical" evidence="5">
    <location>
        <begin position="144"/>
        <end position="163"/>
    </location>
</feature>
<evidence type="ECO:0000256" key="4">
    <source>
        <dbReference type="PROSITE-ProRule" id="PRU00354"/>
    </source>
</evidence>
<evidence type="ECO:0000256" key="2">
    <source>
        <dbReference type="ARBA" id="ARBA00022679"/>
    </source>
</evidence>
<evidence type="ECO:0000259" key="6">
    <source>
        <dbReference type="PROSITE" id="PS51006"/>
    </source>
</evidence>
<dbReference type="SUPFAM" id="SSF53335">
    <property type="entry name" value="S-adenosyl-L-methionine-dependent methyltransferases"/>
    <property type="match status" value="1"/>
</dbReference>
<feature type="active site" description="Proton acceptor" evidence="4">
    <location>
        <position position="446"/>
    </location>
</feature>
<organism evidence="7 8">
    <name type="scientific">Crepidotus variabilis</name>
    <dbReference type="NCBI Taxonomy" id="179855"/>
    <lineage>
        <taxon>Eukaryota</taxon>
        <taxon>Fungi</taxon>
        <taxon>Dikarya</taxon>
        <taxon>Basidiomycota</taxon>
        <taxon>Agaricomycotina</taxon>
        <taxon>Agaricomycetes</taxon>
        <taxon>Agaricomycetidae</taxon>
        <taxon>Agaricales</taxon>
        <taxon>Agaricineae</taxon>
        <taxon>Crepidotaceae</taxon>
        <taxon>Crepidotus</taxon>
    </lineage>
</organism>
<dbReference type="PROSITE" id="PS51006">
    <property type="entry name" value="PABS_2"/>
    <property type="match status" value="1"/>
</dbReference>
<comment type="caution">
    <text evidence="7">The sequence shown here is derived from an EMBL/GenBank/DDBJ whole genome shotgun (WGS) entry which is preliminary data.</text>
</comment>
<dbReference type="CDD" id="cd02440">
    <property type="entry name" value="AdoMet_MTases"/>
    <property type="match status" value="1"/>
</dbReference>
<keyword evidence="5" id="KW-0472">Membrane</keyword>
<keyword evidence="3 4" id="KW-0620">Polyamine biosynthesis</keyword>
<dbReference type="InterPro" id="IPR029063">
    <property type="entry name" value="SAM-dependent_MTases_sf"/>
</dbReference>
<dbReference type="GO" id="GO:0006596">
    <property type="term" value="P:polyamine biosynthetic process"/>
    <property type="evidence" value="ECO:0007669"/>
    <property type="project" value="UniProtKB-UniRule"/>
</dbReference>
<evidence type="ECO:0000313" key="7">
    <source>
        <dbReference type="EMBL" id="KAF9534772.1"/>
    </source>
</evidence>
<protein>
    <recommendedName>
        <fullName evidence="6">PABS domain-containing protein</fullName>
    </recommendedName>
</protein>
<evidence type="ECO:0000256" key="3">
    <source>
        <dbReference type="ARBA" id="ARBA00023115"/>
    </source>
</evidence>
<feature type="transmembrane region" description="Helical" evidence="5">
    <location>
        <begin position="37"/>
        <end position="58"/>
    </location>
</feature>
<dbReference type="Pfam" id="PF01564">
    <property type="entry name" value="Spermine_synth"/>
    <property type="match status" value="1"/>
</dbReference>
<dbReference type="EMBL" id="MU157825">
    <property type="protein sequence ID" value="KAF9534772.1"/>
    <property type="molecule type" value="Genomic_DNA"/>
</dbReference>
<evidence type="ECO:0000313" key="8">
    <source>
        <dbReference type="Proteomes" id="UP000807306"/>
    </source>
</evidence>
<dbReference type="PANTHER" id="PTHR43317:SF1">
    <property type="entry name" value="THERMOSPERMINE SYNTHASE ACAULIS5"/>
    <property type="match status" value="1"/>
</dbReference>
<comment type="similarity">
    <text evidence="1">Belongs to the spermidine/spermine synthase family.</text>
</comment>
<keyword evidence="8" id="KW-1185">Reference proteome</keyword>
<proteinExistence type="inferred from homology"/>
<feature type="transmembrane region" description="Helical" evidence="5">
    <location>
        <begin position="12"/>
        <end position="31"/>
    </location>
</feature>
<accession>A0A9P6ETB0</accession>
<feature type="transmembrane region" description="Helical" evidence="5">
    <location>
        <begin position="175"/>
        <end position="192"/>
    </location>
</feature>
<dbReference type="OrthoDB" id="2016285at2759"/>
<dbReference type="InterPro" id="IPR030374">
    <property type="entry name" value="PABS"/>
</dbReference>
<keyword evidence="5" id="KW-0812">Transmembrane</keyword>
<gene>
    <name evidence="7" type="ORF">CPB83DRAFT_842919</name>
</gene>
<keyword evidence="2 4" id="KW-0808">Transferase</keyword>